<proteinExistence type="predicted"/>
<evidence type="ECO:0000313" key="2">
    <source>
        <dbReference type="Proteomes" id="UP001281147"/>
    </source>
</evidence>
<protein>
    <submittedName>
        <fullName evidence="1">Uncharacterized protein</fullName>
    </submittedName>
</protein>
<sequence length="394" mass="43883">MASGDYCGHCGAHAYKACVQCRGIKYCTVECQEADWYTHKYLCKNYAKLSQRPGPSWRRAILLPAENVDPHFIWIDTEANEDEDRSRSTNEAQKKYNFDRPRGVPVFDYIHKYAVPKWADLFGPDRAYPAQSTVVLGNTGSGQHLDHSINLHYRDTFLLDGSKDNRSFAQLARGRATSSLRGPVVICGWSKVVDPIACRDLDPSDLTVAIEGTIEHTMKVNGGIKYFTRPKIPKKLTGVKVNSQHPFYKQVDVPLQHPVFFNKTVPQVCSRIGLPVLTYRRPAATTSAEVETNDKPAVPAAYLHISLDTTDSNDQNKNVAFGLVPQEWLDNTSSVLVVSVNKTALSAQFVEAACSFAEKEVLPLVTNASSGTNRDELLCQITKEKWVQFVVDSG</sequence>
<name>A0ACC3MQZ2_9PEZI</name>
<dbReference type="Proteomes" id="UP001281147">
    <property type="component" value="Unassembled WGS sequence"/>
</dbReference>
<keyword evidence="2" id="KW-1185">Reference proteome</keyword>
<evidence type="ECO:0000313" key="1">
    <source>
        <dbReference type="EMBL" id="KAK3699736.1"/>
    </source>
</evidence>
<comment type="caution">
    <text evidence="1">The sequence shown here is derived from an EMBL/GenBank/DDBJ whole genome shotgun (WGS) entry which is preliminary data.</text>
</comment>
<gene>
    <name evidence="1" type="ORF">LTR37_016341</name>
</gene>
<dbReference type="EMBL" id="JAUTXU010000194">
    <property type="protein sequence ID" value="KAK3699736.1"/>
    <property type="molecule type" value="Genomic_DNA"/>
</dbReference>
<organism evidence="1 2">
    <name type="scientific">Vermiconidia calcicola</name>
    <dbReference type="NCBI Taxonomy" id="1690605"/>
    <lineage>
        <taxon>Eukaryota</taxon>
        <taxon>Fungi</taxon>
        <taxon>Dikarya</taxon>
        <taxon>Ascomycota</taxon>
        <taxon>Pezizomycotina</taxon>
        <taxon>Dothideomycetes</taxon>
        <taxon>Dothideomycetidae</taxon>
        <taxon>Mycosphaerellales</taxon>
        <taxon>Extremaceae</taxon>
        <taxon>Vermiconidia</taxon>
    </lineage>
</organism>
<accession>A0ACC3MQZ2</accession>
<reference evidence="1" key="1">
    <citation type="submission" date="2023-07" db="EMBL/GenBank/DDBJ databases">
        <title>Black Yeasts Isolated from many extreme environments.</title>
        <authorList>
            <person name="Coleine C."/>
            <person name="Stajich J.E."/>
            <person name="Selbmann L."/>
        </authorList>
    </citation>
    <scope>NUCLEOTIDE SEQUENCE</scope>
    <source>
        <strain evidence="1">CCFEE 5714</strain>
    </source>
</reference>